<keyword evidence="4" id="KW-1185">Reference proteome</keyword>
<feature type="coiled-coil region" evidence="1">
    <location>
        <begin position="882"/>
        <end position="925"/>
    </location>
</feature>
<feature type="region of interest" description="Disordered" evidence="2">
    <location>
        <begin position="473"/>
        <end position="492"/>
    </location>
</feature>
<dbReference type="AlphaFoldDB" id="A0A3S4B2S5"/>
<reference evidence="4" key="1">
    <citation type="submission" date="2018-10" db="EMBL/GenBank/DDBJ databases">
        <authorList>
            <person name="Peiro R."/>
            <person name="Begona"/>
            <person name="Cbmso G."/>
            <person name="Lopez M."/>
            <person name="Gonzalez S."/>
            <person name="Sacristan E."/>
            <person name="Castillo E."/>
        </authorList>
    </citation>
    <scope>NUCLEOTIDE SEQUENCE [LARGE SCALE GENOMIC DNA]</scope>
</reference>
<dbReference type="GO" id="GO:0000731">
    <property type="term" value="P:DNA synthesis involved in DNA repair"/>
    <property type="evidence" value="ECO:0007669"/>
    <property type="project" value="TreeGrafter"/>
</dbReference>
<accession>A0A3S4B2S5</accession>
<dbReference type="PANTHER" id="PTHR32182:SF0">
    <property type="entry name" value="DNA REPLICATION AND REPAIR PROTEIN RECF"/>
    <property type="match status" value="1"/>
</dbReference>
<evidence type="ECO:0000313" key="4">
    <source>
        <dbReference type="Proteomes" id="UP000289200"/>
    </source>
</evidence>
<dbReference type="EMBL" id="UWOC01000167">
    <property type="protein sequence ID" value="VCU10332.1"/>
    <property type="molecule type" value="Genomic_DNA"/>
</dbReference>
<gene>
    <name evidence="3" type="ORF">RHODGE_RHODGE_03521</name>
</gene>
<organism evidence="3 4">
    <name type="scientific">Rhodoplanes serenus</name>
    <dbReference type="NCBI Taxonomy" id="200615"/>
    <lineage>
        <taxon>Bacteria</taxon>
        <taxon>Pseudomonadati</taxon>
        <taxon>Pseudomonadota</taxon>
        <taxon>Alphaproteobacteria</taxon>
        <taxon>Hyphomicrobiales</taxon>
        <taxon>Nitrobacteraceae</taxon>
        <taxon>Rhodoplanes</taxon>
    </lineage>
</organism>
<evidence type="ECO:0000256" key="2">
    <source>
        <dbReference type="SAM" id="MobiDB-lite"/>
    </source>
</evidence>
<dbReference type="GO" id="GO:0006302">
    <property type="term" value="P:double-strand break repair"/>
    <property type="evidence" value="ECO:0007669"/>
    <property type="project" value="TreeGrafter"/>
</dbReference>
<evidence type="ECO:0000313" key="3">
    <source>
        <dbReference type="EMBL" id="VCU10332.1"/>
    </source>
</evidence>
<dbReference type="SUPFAM" id="SSF52540">
    <property type="entry name" value="P-loop containing nucleoside triphosphate hydrolases"/>
    <property type="match status" value="1"/>
</dbReference>
<name>A0A3S4B2S5_9BRAD</name>
<proteinExistence type="predicted"/>
<dbReference type="Pfam" id="PF13555">
    <property type="entry name" value="AAA_29"/>
    <property type="match status" value="1"/>
</dbReference>
<dbReference type="Proteomes" id="UP000289200">
    <property type="component" value="Unassembled WGS sequence"/>
</dbReference>
<dbReference type="RefSeq" id="WP_129610394.1">
    <property type="nucleotide sequence ID" value="NZ_UWOC01000167.1"/>
</dbReference>
<dbReference type="PANTHER" id="PTHR32182">
    <property type="entry name" value="DNA REPLICATION AND REPAIR PROTEIN RECF"/>
    <property type="match status" value="1"/>
</dbReference>
<feature type="coiled-coil region" evidence="1">
    <location>
        <begin position="314"/>
        <end position="348"/>
    </location>
</feature>
<evidence type="ECO:0000256" key="1">
    <source>
        <dbReference type="SAM" id="Coils"/>
    </source>
</evidence>
<dbReference type="InterPro" id="IPR027417">
    <property type="entry name" value="P-loop_NTPase"/>
</dbReference>
<protein>
    <recommendedName>
        <fullName evidence="5">Chromosome partition protein Smc</fullName>
    </recommendedName>
</protein>
<keyword evidence="1" id="KW-0175">Coiled coil</keyword>
<dbReference type="Pfam" id="PF13558">
    <property type="entry name" value="SbcC_Walker_B"/>
    <property type="match status" value="1"/>
</dbReference>
<feature type="coiled-coil region" evidence="1">
    <location>
        <begin position="247"/>
        <end position="284"/>
    </location>
</feature>
<sequence length="1158" mass="130511">MIELRHITMVNWHLFDAEDIEVGGHIGVLGENRSGKSTVLDMMQVVLTGASGSYMRLNAIAGESGKATGGSKRSVLGYCLGALGDDQTRRQDSLTYIALGFESTDADRKPVTIGLAIEARKSDPKETILGRFVVVGRILRTQDFLDERDGERFPAQWDDVRARIVEAVGPENFQNHRDRPLDFVREYMRVLVPGMPAAPQNAGALQKAVVNALTLNQNLAATEFVRRFILEENDIRIGELRDSIQTYRGINETIAKMRRKLDALKTLREVLQQFETALETKSRETWISARAGWLAARAANRDILQKLSVAHEREKAELKEIEFLDEEIDGIEKEVKRLNEQIAEHDAKSGRGGLLRTLQAAKKDEEAAERDFRRRVDEVKRLNNAVSLLHNLRQDDVAAPVLQGLRDGRFASTVANADSALASATPGALPDAAQSAEASLIEVLPEVAAAIKRARTDASAKLVEAQKNEERLRSELDRSALTGGPPLSDPADHLCRSLRQKNMAPRVLCELIEIERPEWTAAEGLLARDREAVFVDRKDIFAATTLFKEGRREFRGASLVSLNKLEVLRAPPEAGTFPTIFRTTDPDAMAFLIRRYGNVRLANTLQEFERPGRAIMTDGLYDDGLVRSHRAANERDYRIGRAARAQAVHRLAEERAEWEEVARKLDSIVGYLERANNAIQWLSDLNGPGKLTDISARFIQARDEWIGVDRQIAALDQVGDGGLKQKRTAQVALKKTRDDERNSHREALGKARSDIEHQKRMLGLGETSPGSDFNLRLARRIYRHQRPMFSWLDGRASYRARLDIQRASSAPELHRAIKKRADEKAAEADEARQRAELSARTKLKDYFNEFGTVVDVGAESELMAIVKPWAITLIELIEGNELRQYERQAREAAEKAKTLIRGDFINALTQRINKMDRDLRTLNENLRDHPFHNERYSFHKTAVADFQPILRVLEIAGTSSDALDMLFRGDFPEDYPHRETILALEALLEDPNRDVTQFEDYRNFYTFEIHMEDINTGRRTKWETRRGTGSGAEQQVPIYVAIGASLATVYGGGRADRDRPKGISLAIFDEAFSKMDGKNQRQMMSFYKDLGLQIVIAAPFEKRVAVLEHMETIVEVDRIEEQSQATVIRLKEQTRSALRDINPDLLTDEQVLARTAAE</sequence>
<dbReference type="OrthoDB" id="174137at2"/>
<comment type="caution">
    <text evidence="3">The sequence shown here is derived from an EMBL/GenBank/DDBJ whole genome shotgun (WGS) entry which is preliminary data.</text>
</comment>
<evidence type="ECO:0008006" key="5">
    <source>
        <dbReference type="Google" id="ProtNLM"/>
    </source>
</evidence>
<dbReference type="Gene3D" id="3.40.50.300">
    <property type="entry name" value="P-loop containing nucleotide triphosphate hydrolases"/>
    <property type="match status" value="1"/>
</dbReference>